<gene>
    <name evidence="2" type="ORF">CORC01_12400</name>
</gene>
<proteinExistence type="predicted"/>
<dbReference type="RefSeq" id="XP_022469454.1">
    <property type="nucleotide sequence ID" value="XM_022624021.1"/>
</dbReference>
<sequence>MIPDIRKIPMSLRWNMDETGLTEGTNKDYLVLGNSKKRTIYVQNPGDRTWTSILECISANGRHLPPLVIFKGETVQHQWFPAEIEDYASWSFTSSTNG</sequence>
<dbReference type="AlphaFoldDB" id="A0A1G4AT43"/>
<feature type="domain" description="DDE-1" evidence="1">
    <location>
        <begin position="48"/>
        <end position="98"/>
    </location>
</feature>
<dbReference type="OrthoDB" id="4850642at2759"/>
<dbReference type="GeneID" id="34565531"/>
<dbReference type="Proteomes" id="UP000176998">
    <property type="component" value="Unassembled WGS sequence"/>
</dbReference>
<comment type="caution">
    <text evidence="2">The sequence shown here is derived from an EMBL/GenBank/DDBJ whole genome shotgun (WGS) entry which is preliminary data.</text>
</comment>
<name>A0A1G4AT43_9PEZI</name>
<dbReference type="EMBL" id="MJBS01000152">
    <property type="protein sequence ID" value="OHE92285.1"/>
    <property type="molecule type" value="Genomic_DNA"/>
</dbReference>
<evidence type="ECO:0000259" key="1">
    <source>
        <dbReference type="Pfam" id="PF03184"/>
    </source>
</evidence>
<evidence type="ECO:0000313" key="3">
    <source>
        <dbReference type="Proteomes" id="UP000176998"/>
    </source>
</evidence>
<keyword evidence="3" id="KW-1185">Reference proteome</keyword>
<dbReference type="STRING" id="1209926.A0A1G4AT43"/>
<protein>
    <submittedName>
        <fullName evidence="2">Transposase</fullName>
    </submittedName>
</protein>
<organism evidence="2 3">
    <name type="scientific">Colletotrichum orchidophilum</name>
    <dbReference type="NCBI Taxonomy" id="1209926"/>
    <lineage>
        <taxon>Eukaryota</taxon>
        <taxon>Fungi</taxon>
        <taxon>Dikarya</taxon>
        <taxon>Ascomycota</taxon>
        <taxon>Pezizomycotina</taxon>
        <taxon>Sordariomycetes</taxon>
        <taxon>Hypocreomycetidae</taxon>
        <taxon>Glomerellales</taxon>
        <taxon>Glomerellaceae</taxon>
        <taxon>Colletotrichum</taxon>
    </lineage>
</organism>
<reference evidence="2 3" key="1">
    <citation type="submission" date="2016-09" db="EMBL/GenBank/DDBJ databases">
        <authorList>
            <person name="Capua I."/>
            <person name="De Benedictis P."/>
            <person name="Joannis T."/>
            <person name="Lombin L.H."/>
            <person name="Cattoli G."/>
        </authorList>
    </citation>
    <scope>NUCLEOTIDE SEQUENCE [LARGE SCALE GENOMIC DNA]</scope>
    <source>
        <strain evidence="2 3">IMI 309357</strain>
    </source>
</reference>
<dbReference type="GO" id="GO:0003676">
    <property type="term" value="F:nucleic acid binding"/>
    <property type="evidence" value="ECO:0007669"/>
    <property type="project" value="InterPro"/>
</dbReference>
<dbReference type="InterPro" id="IPR004875">
    <property type="entry name" value="DDE_SF_endonuclease_dom"/>
</dbReference>
<accession>A0A1G4AT43</accession>
<evidence type="ECO:0000313" key="2">
    <source>
        <dbReference type="EMBL" id="OHE92285.1"/>
    </source>
</evidence>
<dbReference type="Pfam" id="PF03184">
    <property type="entry name" value="DDE_1"/>
    <property type="match status" value="1"/>
</dbReference>